<feature type="region of interest" description="Disordered" evidence="3">
    <location>
        <begin position="665"/>
        <end position="694"/>
    </location>
</feature>
<accession>A0A9D5D2L9</accession>
<dbReference type="CDD" id="cd02440">
    <property type="entry name" value="AdoMet_MTases"/>
    <property type="match status" value="1"/>
</dbReference>
<evidence type="ECO:0000313" key="6">
    <source>
        <dbReference type="Proteomes" id="UP001085076"/>
    </source>
</evidence>
<keyword evidence="1" id="KW-0808">Transferase</keyword>
<dbReference type="PANTHER" id="PTHR32010">
    <property type="entry name" value="PHOTOSYSTEM II STABILITY/ASSEMBLY FACTOR HCF136, CHLOROPLASTIC"/>
    <property type="match status" value="1"/>
</dbReference>
<dbReference type="InterPro" id="IPR008507">
    <property type="entry name" value="DUF789"/>
</dbReference>
<dbReference type="GO" id="GO:0016740">
    <property type="term" value="F:transferase activity"/>
    <property type="evidence" value="ECO:0007669"/>
    <property type="project" value="UniProtKB-KW"/>
</dbReference>
<reference evidence="5" key="1">
    <citation type="submission" date="2021-03" db="EMBL/GenBank/DDBJ databases">
        <authorList>
            <person name="Li Z."/>
            <person name="Yang C."/>
        </authorList>
    </citation>
    <scope>NUCLEOTIDE SEQUENCE</scope>
    <source>
        <strain evidence="5">Dzin_1.0</strain>
        <tissue evidence="5">Leaf</tissue>
    </source>
</reference>
<feature type="compositionally biased region" description="Basic residues" evidence="3">
    <location>
        <begin position="565"/>
        <end position="581"/>
    </location>
</feature>
<feature type="compositionally biased region" description="Polar residues" evidence="3">
    <location>
        <begin position="524"/>
        <end position="535"/>
    </location>
</feature>
<protein>
    <recommendedName>
        <fullName evidence="4">SAM-dependent methyltransferase TRM5/TYW2-type domain-containing protein</fullName>
    </recommendedName>
</protein>
<dbReference type="OrthoDB" id="408788at2759"/>
<feature type="region of interest" description="Disordered" evidence="3">
    <location>
        <begin position="1170"/>
        <end position="1201"/>
    </location>
</feature>
<keyword evidence="2" id="KW-0949">S-adenosyl-L-methionine</keyword>
<evidence type="ECO:0000313" key="5">
    <source>
        <dbReference type="EMBL" id="KAJ0983504.1"/>
    </source>
</evidence>
<dbReference type="GO" id="GO:0006400">
    <property type="term" value="P:tRNA modification"/>
    <property type="evidence" value="ECO:0007669"/>
    <property type="project" value="UniProtKB-ARBA"/>
</dbReference>
<evidence type="ECO:0000256" key="1">
    <source>
        <dbReference type="ARBA" id="ARBA00022679"/>
    </source>
</evidence>
<dbReference type="InterPro" id="IPR056743">
    <property type="entry name" value="TRM5-TYW2-like_MTfase"/>
</dbReference>
<gene>
    <name evidence="5" type="ORF">J5N97_011759</name>
</gene>
<comment type="caution">
    <text evidence="5">The sequence shown here is derived from an EMBL/GenBank/DDBJ whole genome shotgun (WGS) entry which is preliminary data.</text>
</comment>
<dbReference type="Proteomes" id="UP001085076">
    <property type="component" value="Miscellaneous, Linkage group lg02"/>
</dbReference>
<sequence>MSCYLALRSHHPLPISSIPSRRNRSFRTPSFFFATISQTKIVSLDTESIPRHGPTLRRAHPTPPPPPPLNGCIDRESFTRSFDLAALRVPAAECSGLERRLRGHLLNWPRVRNVARVPGDDLDPEFKKLMRDSEGDGGDRLRSLAKRVDGGLDYDEEHRLSPVLYREKLVKDFNYRGFLNFRNLAKMSRPKKKKKKLKDGKEDGLEVKRGVGKNDFAVVEVVGDGGVGEEEDMSGLLGEGFGMGRWRGPTRLLLLDERYAKKGADELPDAIKAVLQGCATMGKLSVAELVQCRLTLFYDYWHMNEVMAYLSESVVSSYWNSRLGSERIRLVDCFTSSDVVCDVFSGVGPIAISAAKKVKHVYANDLNPIAVDYLERNVVLSKLERKVQVFNMDGRRFLSTVFTGQRCYPVTQAVMNLPNDAVEFLDVFRGIFGKFDFHERINIALGEKVTQIGMHRVRLVAPGKWMLCGSFILPHSVAFAKNELKQNELKQSLEIKVSIPKGPDAAVTSKSMGNMTNETLVENPTLLGSSQNSSSDVDELSRTSSGFDKPTSLISNTTPAEPGKRNKKKKKKNHKLRKKHKNDAPSTVSLPDCNRMVDHQAFTDGMENPIHDKIAPKCNNGCSEVILKSEGSTHFSEMADDGSLHIDHAECSDIVVMKNKSSVCERVDDTGNPKSRRKHKHSTKPISLSEANTSSPGCKTTAGCLEEAPNCETTSLDELSCHHEVSHSFVVLGPGETGSAEILGKSNGISCEPERSNSIPDKVTVKYDKPIPEHNEEVIDANSCSHECYCPLTSRIRIGVSEEEASRDVYTEDAHSGSWCSKLTDPSATAPIQNIDCRMMVQTSVDPLRRSGFTNRRKQPGKENAHHMWQKAKKNHEVRQADGRSYHHHQPWSEANSSVMSQLLTPQCIGRYSIEQSMAKSQVIDHEMHSTEHILLESPVSVSQHSFLRKSRQYKAISRANDTVGYPSGKMLNIEVAQPFKDENLSYAERFWTSKEHLCRPQARTNQGESFRISRNMLHRSNTSGQKGDHDNPKVSDLINEHDRKLAELFLPHSSKLSLHGPCPRSSEHAIELCDGMNLPSDADILPEDSQASLNNEDKIEACDEIRVPYNTNGKEWITSGMASGNWVPIDKRFCQRRETEKDIDMREVPVDVDCVTVHEGDHVVRISKHIPESGDGNDGHVSCLDEKADGHSASSNQEAENSRFIGSEVAVQTLYAANILQLASDSFQFATGRPIAEFERLLYSVSPVIFPSFVLQDGWDSIGNQPTSIPYCKLKDPKVKLQDVWNWYEKSSSYGLEVKAEITQNTKGMENKVASFQSHFVPLLSAVQLFGCSRNQGNFCSKMDEVEGTAQNTFLTVSCPEPAVDMSVSDFLDSMANCMRLVDMASSGGKDCCDTLDDPEVIFEYFEHGRPHERKPYYSAKIKELIEAGTSNPQVYGTLHAAFLTYHSLGHLILRRIKSDVVEDNAFCAISPVLGMQSYKAKDEGWLDAKKLPESLLKDGIHFGGSKILQERLRTLQESAALYATGHVHKNLKGVSNRHPDYEFFLGRV</sequence>
<organism evidence="5 6">
    <name type="scientific">Dioscorea zingiberensis</name>
    <dbReference type="NCBI Taxonomy" id="325984"/>
    <lineage>
        <taxon>Eukaryota</taxon>
        <taxon>Viridiplantae</taxon>
        <taxon>Streptophyta</taxon>
        <taxon>Embryophyta</taxon>
        <taxon>Tracheophyta</taxon>
        <taxon>Spermatophyta</taxon>
        <taxon>Magnoliopsida</taxon>
        <taxon>Liliopsida</taxon>
        <taxon>Dioscoreales</taxon>
        <taxon>Dioscoreaceae</taxon>
        <taxon>Dioscorea</taxon>
    </lineage>
</organism>
<name>A0A9D5D2L9_9LILI</name>
<dbReference type="InterPro" id="IPR029063">
    <property type="entry name" value="SAM-dependent_MTases_sf"/>
</dbReference>
<feature type="compositionally biased region" description="Polar residues" evidence="3">
    <location>
        <begin position="542"/>
        <end position="559"/>
    </location>
</feature>
<dbReference type="PANTHER" id="PTHR32010:SF18">
    <property type="entry name" value="DUF789 FAMILY PROTEIN"/>
    <property type="match status" value="1"/>
</dbReference>
<evidence type="ECO:0000256" key="3">
    <source>
        <dbReference type="SAM" id="MobiDB-lite"/>
    </source>
</evidence>
<dbReference type="Gene3D" id="3.40.50.150">
    <property type="entry name" value="Vaccinia Virus protein VP39"/>
    <property type="match status" value="1"/>
</dbReference>
<dbReference type="PROSITE" id="PS51684">
    <property type="entry name" value="SAM_MT_TRM5_TYW2"/>
    <property type="match status" value="1"/>
</dbReference>
<feature type="region of interest" description="Disordered" evidence="3">
    <location>
        <begin position="524"/>
        <end position="592"/>
    </location>
</feature>
<evidence type="ECO:0000256" key="2">
    <source>
        <dbReference type="ARBA" id="ARBA00022691"/>
    </source>
</evidence>
<evidence type="ECO:0000259" key="4">
    <source>
        <dbReference type="PROSITE" id="PS51684"/>
    </source>
</evidence>
<reference evidence="5" key="2">
    <citation type="journal article" date="2022" name="Hortic Res">
        <title>The genome of Dioscorea zingiberensis sheds light on the biosynthesis, origin and evolution of the medicinally important diosgenin saponins.</title>
        <authorList>
            <person name="Li Y."/>
            <person name="Tan C."/>
            <person name="Li Z."/>
            <person name="Guo J."/>
            <person name="Li S."/>
            <person name="Chen X."/>
            <person name="Wang C."/>
            <person name="Dai X."/>
            <person name="Yang H."/>
            <person name="Song W."/>
            <person name="Hou L."/>
            <person name="Xu J."/>
            <person name="Tong Z."/>
            <person name="Xu A."/>
            <person name="Yuan X."/>
            <person name="Wang W."/>
            <person name="Yang Q."/>
            <person name="Chen L."/>
            <person name="Sun Z."/>
            <person name="Wang K."/>
            <person name="Pan B."/>
            <person name="Chen J."/>
            <person name="Bao Y."/>
            <person name="Liu F."/>
            <person name="Qi X."/>
            <person name="Gang D.R."/>
            <person name="Wen J."/>
            <person name="Li J."/>
        </authorList>
    </citation>
    <scope>NUCLEOTIDE SEQUENCE</scope>
    <source>
        <strain evidence="5">Dzin_1.0</strain>
    </source>
</reference>
<dbReference type="Pfam" id="PF02475">
    <property type="entry name" value="TRM5-TYW2_MTfase"/>
    <property type="match status" value="1"/>
</dbReference>
<dbReference type="Pfam" id="PF05623">
    <property type="entry name" value="DUF789"/>
    <property type="match status" value="2"/>
</dbReference>
<feature type="compositionally biased region" description="Polar residues" evidence="3">
    <location>
        <begin position="684"/>
        <end position="694"/>
    </location>
</feature>
<proteinExistence type="predicted"/>
<dbReference type="SUPFAM" id="SSF53335">
    <property type="entry name" value="S-adenosyl-L-methionine-dependent methyltransferases"/>
    <property type="match status" value="1"/>
</dbReference>
<keyword evidence="6" id="KW-1185">Reference proteome</keyword>
<dbReference type="EMBL" id="JAGGNH010000002">
    <property type="protein sequence ID" value="KAJ0983504.1"/>
    <property type="molecule type" value="Genomic_DNA"/>
</dbReference>
<feature type="domain" description="SAM-dependent methyltransferase TRM5/TYW2-type" evidence="4">
    <location>
        <begin position="318"/>
        <end position="475"/>
    </location>
</feature>
<dbReference type="InterPro" id="IPR030382">
    <property type="entry name" value="MeTrfase_TRM5/TYW2"/>
</dbReference>
<feature type="compositionally biased region" description="Basic residues" evidence="3">
    <location>
        <begin position="674"/>
        <end position="683"/>
    </location>
</feature>